<dbReference type="AlphaFoldDB" id="A0A4V3E1V7"/>
<dbReference type="CDD" id="cd00397">
    <property type="entry name" value="DNA_BRE_C"/>
    <property type="match status" value="1"/>
</dbReference>
<dbReference type="GO" id="GO:0015074">
    <property type="term" value="P:DNA integration"/>
    <property type="evidence" value="ECO:0007669"/>
    <property type="project" value="UniProtKB-KW"/>
</dbReference>
<sequence>MIVNNNEKYRFSEPKHTFEAKGNLVKVYVNYYYEGKRCVYKFAEGLNTKYFTIKKDITNREIKKRVAERLQLINSIEQKLREWIDTREFDPTNKLFKLPSNELSLLSYYNDFIEYKTREKIKASSLIQYKSKLNTFTEYLTSIKQGNISLSNADKHLFISYFQYVKANNVSDAYYNDILNYHRMVYNYIIDIKEQTIKNPLKVIKSITLNESEKHQIIESEFVNDSFMQLQNYASMELMLICKFLFYTLHRPDTLVRLQLSDFNLSNNILHIPADKIKTGKAVTIQLHPSLKEIIEQYIADNEVNEDSYLFGYEYVPSVRGQKKQYQLFASNQSHRQDYTLKFSHFRDKQIIKAYKSNPSLSRIFTPNHTLYGYKHTSIVFLRENNWTLEQIIQISGHKKTEIAQIYARQHKPKLPEFPKL</sequence>
<dbReference type="InterPro" id="IPR011010">
    <property type="entry name" value="DNA_brk_join_enz"/>
</dbReference>
<dbReference type="Pfam" id="PF00589">
    <property type="entry name" value="Phage_integrase"/>
    <property type="match status" value="1"/>
</dbReference>
<dbReference type="InterPro" id="IPR044068">
    <property type="entry name" value="CB"/>
</dbReference>
<protein>
    <submittedName>
        <fullName evidence="7">Phage integrase family protein</fullName>
    </submittedName>
</protein>
<dbReference type="InterPro" id="IPR010998">
    <property type="entry name" value="Integrase_recombinase_N"/>
</dbReference>
<dbReference type="PROSITE" id="PS51898">
    <property type="entry name" value="TYR_RECOMBINASE"/>
    <property type="match status" value="1"/>
</dbReference>
<dbReference type="PROSITE" id="PS51900">
    <property type="entry name" value="CB"/>
    <property type="match status" value="1"/>
</dbReference>
<dbReference type="EMBL" id="SNZV01000003">
    <property type="protein sequence ID" value="TDS14828.1"/>
    <property type="molecule type" value="Genomic_DNA"/>
</dbReference>
<keyword evidence="3" id="KW-0233">DNA recombination</keyword>
<dbReference type="Gene3D" id="1.10.150.130">
    <property type="match status" value="1"/>
</dbReference>
<name>A0A4V3E1V7_9SPHI</name>
<evidence type="ECO:0000256" key="2">
    <source>
        <dbReference type="ARBA" id="ARBA00023125"/>
    </source>
</evidence>
<proteinExistence type="predicted"/>
<reference evidence="7 8" key="1">
    <citation type="submission" date="2019-03" db="EMBL/GenBank/DDBJ databases">
        <title>Genomic Encyclopedia of Type Strains, Phase III (KMG-III): the genomes of soil and plant-associated and newly described type strains.</title>
        <authorList>
            <person name="Whitman W."/>
        </authorList>
    </citation>
    <scope>NUCLEOTIDE SEQUENCE [LARGE SCALE GENOMIC DNA]</scope>
    <source>
        <strain evidence="7 8">CGMCC 1.12801</strain>
    </source>
</reference>
<keyword evidence="2 4" id="KW-0238">DNA-binding</keyword>
<comment type="caution">
    <text evidence="7">The sequence shown here is derived from an EMBL/GenBank/DDBJ whole genome shotgun (WGS) entry which is preliminary data.</text>
</comment>
<evidence type="ECO:0000256" key="1">
    <source>
        <dbReference type="ARBA" id="ARBA00022908"/>
    </source>
</evidence>
<evidence type="ECO:0000259" key="5">
    <source>
        <dbReference type="PROSITE" id="PS51898"/>
    </source>
</evidence>
<dbReference type="GO" id="GO:0003677">
    <property type="term" value="F:DNA binding"/>
    <property type="evidence" value="ECO:0007669"/>
    <property type="project" value="UniProtKB-UniRule"/>
</dbReference>
<dbReference type="Gene3D" id="1.10.443.10">
    <property type="entry name" value="Intergrase catalytic core"/>
    <property type="match status" value="1"/>
</dbReference>
<dbReference type="Proteomes" id="UP000294752">
    <property type="component" value="Unassembled WGS sequence"/>
</dbReference>
<evidence type="ECO:0000313" key="7">
    <source>
        <dbReference type="EMBL" id="TDS14828.1"/>
    </source>
</evidence>
<dbReference type="GO" id="GO:0006310">
    <property type="term" value="P:DNA recombination"/>
    <property type="evidence" value="ECO:0007669"/>
    <property type="project" value="UniProtKB-KW"/>
</dbReference>
<evidence type="ECO:0000256" key="3">
    <source>
        <dbReference type="ARBA" id="ARBA00023172"/>
    </source>
</evidence>
<dbReference type="InterPro" id="IPR002104">
    <property type="entry name" value="Integrase_catalytic"/>
</dbReference>
<organism evidence="7 8">
    <name type="scientific">Sphingobacterium paludis</name>
    <dbReference type="NCBI Taxonomy" id="1476465"/>
    <lineage>
        <taxon>Bacteria</taxon>
        <taxon>Pseudomonadati</taxon>
        <taxon>Bacteroidota</taxon>
        <taxon>Sphingobacteriia</taxon>
        <taxon>Sphingobacteriales</taxon>
        <taxon>Sphingobacteriaceae</taxon>
        <taxon>Sphingobacterium</taxon>
    </lineage>
</organism>
<gene>
    <name evidence="7" type="ORF">B0I21_103328</name>
</gene>
<feature type="domain" description="Tyr recombinase" evidence="5">
    <location>
        <begin position="202"/>
        <end position="421"/>
    </location>
</feature>
<dbReference type="SUPFAM" id="SSF56349">
    <property type="entry name" value="DNA breaking-rejoining enzymes"/>
    <property type="match status" value="1"/>
</dbReference>
<feature type="domain" description="Core-binding (CB)" evidence="6">
    <location>
        <begin position="103"/>
        <end position="190"/>
    </location>
</feature>
<dbReference type="RefSeq" id="WP_133639856.1">
    <property type="nucleotide sequence ID" value="NZ_SNZV01000003.1"/>
</dbReference>
<evidence type="ECO:0000256" key="4">
    <source>
        <dbReference type="PROSITE-ProRule" id="PRU01248"/>
    </source>
</evidence>
<dbReference type="InterPro" id="IPR013762">
    <property type="entry name" value="Integrase-like_cat_sf"/>
</dbReference>
<evidence type="ECO:0000259" key="6">
    <source>
        <dbReference type="PROSITE" id="PS51900"/>
    </source>
</evidence>
<keyword evidence="1" id="KW-0229">DNA integration</keyword>
<evidence type="ECO:0000313" key="8">
    <source>
        <dbReference type="Proteomes" id="UP000294752"/>
    </source>
</evidence>
<keyword evidence="8" id="KW-1185">Reference proteome</keyword>
<accession>A0A4V3E1V7</accession>
<dbReference type="OrthoDB" id="704084at2"/>